<name>A0A5N6L0F7_9ROSI</name>
<dbReference type="InterPro" id="IPR011990">
    <property type="entry name" value="TPR-like_helical_dom_sf"/>
</dbReference>
<dbReference type="SUPFAM" id="SSF48452">
    <property type="entry name" value="TPR-like"/>
    <property type="match status" value="1"/>
</dbReference>
<sequence length="194" mass="22577">MLTTALWLGALYRDQRKSFEAEKFLNRAENGFREALGSDNQLTLVVMESLGNLYVLLAKYAPAENIMKAIIEAHDDGSEPVKVLKVHAMSRLAQIYQEINEPSKAKETVALVKRNMHLLRRLHSFSLYEVTIYMIQILASQGQLLEVEQLLLETMEYCKRKEGPNHHWWLRMIFQLGEVYRNQSKVDEAEMMYL</sequence>
<evidence type="ECO:0008006" key="3">
    <source>
        <dbReference type="Google" id="ProtNLM"/>
    </source>
</evidence>
<dbReference type="Gene3D" id="1.25.40.10">
    <property type="entry name" value="Tetratricopeptide repeat domain"/>
    <property type="match status" value="2"/>
</dbReference>
<dbReference type="PANTHER" id="PTHR46082:SF6">
    <property type="entry name" value="AAA+ ATPASE DOMAIN-CONTAINING PROTEIN-RELATED"/>
    <property type="match status" value="1"/>
</dbReference>
<dbReference type="InterPro" id="IPR053137">
    <property type="entry name" value="NLR-like"/>
</dbReference>
<accession>A0A5N6L0F7</accession>
<organism evidence="1 2">
    <name type="scientific">Carpinus fangiana</name>
    <dbReference type="NCBI Taxonomy" id="176857"/>
    <lineage>
        <taxon>Eukaryota</taxon>
        <taxon>Viridiplantae</taxon>
        <taxon>Streptophyta</taxon>
        <taxon>Embryophyta</taxon>
        <taxon>Tracheophyta</taxon>
        <taxon>Spermatophyta</taxon>
        <taxon>Magnoliopsida</taxon>
        <taxon>eudicotyledons</taxon>
        <taxon>Gunneridae</taxon>
        <taxon>Pentapetalae</taxon>
        <taxon>rosids</taxon>
        <taxon>fabids</taxon>
        <taxon>Fagales</taxon>
        <taxon>Betulaceae</taxon>
        <taxon>Carpinus</taxon>
    </lineage>
</organism>
<dbReference type="Proteomes" id="UP000327013">
    <property type="component" value="Unassembled WGS sequence"/>
</dbReference>
<dbReference type="Pfam" id="PF13424">
    <property type="entry name" value="TPR_12"/>
    <property type="match status" value="1"/>
</dbReference>
<protein>
    <recommendedName>
        <fullName evidence="3">MalT-like TPR region domain-containing protein</fullName>
    </recommendedName>
</protein>
<keyword evidence="2" id="KW-1185">Reference proteome</keyword>
<dbReference type="AlphaFoldDB" id="A0A5N6L0F7"/>
<dbReference type="PANTHER" id="PTHR46082">
    <property type="entry name" value="ATP/GTP-BINDING PROTEIN-RELATED"/>
    <property type="match status" value="1"/>
</dbReference>
<evidence type="ECO:0000313" key="1">
    <source>
        <dbReference type="EMBL" id="KAB8437450.1"/>
    </source>
</evidence>
<dbReference type="OrthoDB" id="626167at2759"/>
<evidence type="ECO:0000313" key="2">
    <source>
        <dbReference type="Proteomes" id="UP000327013"/>
    </source>
</evidence>
<reference evidence="1 2" key="1">
    <citation type="submission" date="2019-06" db="EMBL/GenBank/DDBJ databases">
        <title>A chromosomal-level reference genome of Carpinus fangiana (Coryloideae, Betulaceae).</title>
        <authorList>
            <person name="Yang X."/>
            <person name="Wang Z."/>
            <person name="Zhang L."/>
            <person name="Hao G."/>
            <person name="Liu J."/>
            <person name="Yang Y."/>
        </authorList>
    </citation>
    <scope>NUCLEOTIDE SEQUENCE [LARGE SCALE GENOMIC DNA]</scope>
    <source>
        <strain evidence="1">Cfa_2016G</strain>
        <tissue evidence="1">Leaf</tissue>
    </source>
</reference>
<proteinExistence type="predicted"/>
<gene>
    <name evidence="1" type="ORF">FH972_025128</name>
</gene>
<comment type="caution">
    <text evidence="1">The sequence shown here is derived from an EMBL/GenBank/DDBJ whole genome shotgun (WGS) entry which is preliminary data.</text>
</comment>
<dbReference type="EMBL" id="VIBQ01000036">
    <property type="protein sequence ID" value="KAB8437450.1"/>
    <property type="molecule type" value="Genomic_DNA"/>
</dbReference>